<gene>
    <name evidence="2" type="ORF">C9I47_0240</name>
</gene>
<organism evidence="2 3">
    <name type="scientific">Marilutibacter maris</name>
    <dbReference type="NCBI Taxonomy" id="1605891"/>
    <lineage>
        <taxon>Bacteria</taxon>
        <taxon>Pseudomonadati</taxon>
        <taxon>Pseudomonadota</taxon>
        <taxon>Gammaproteobacteria</taxon>
        <taxon>Lysobacterales</taxon>
        <taxon>Lysobacteraceae</taxon>
        <taxon>Marilutibacter</taxon>
    </lineage>
</organism>
<dbReference type="RefSeq" id="WP_111265154.1">
    <property type="nucleotide sequence ID" value="NZ_CP029843.1"/>
</dbReference>
<dbReference type="Proteomes" id="UP000249447">
    <property type="component" value="Chromosome"/>
</dbReference>
<feature type="transmembrane region" description="Helical" evidence="1">
    <location>
        <begin position="114"/>
        <end position="137"/>
    </location>
</feature>
<dbReference type="AlphaFoldDB" id="A0A2U9T047"/>
<accession>A0A2U9T047</accession>
<feature type="transmembrane region" description="Helical" evidence="1">
    <location>
        <begin position="255"/>
        <end position="283"/>
    </location>
</feature>
<reference evidence="2 3" key="1">
    <citation type="submission" date="2018-05" db="EMBL/GenBank/DDBJ databases">
        <title>The complete genome of Lysobacter maris HZ9B, a marine bacterium antagonistic against terrestrial plant pathogens.</title>
        <authorList>
            <person name="Zhang X.-Q."/>
        </authorList>
    </citation>
    <scope>NUCLEOTIDE SEQUENCE [LARGE SCALE GENOMIC DNA]</scope>
    <source>
        <strain evidence="2 3">HZ9B</strain>
    </source>
</reference>
<evidence type="ECO:0000313" key="2">
    <source>
        <dbReference type="EMBL" id="AWV05966.1"/>
    </source>
</evidence>
<sequence length="300" mass="31053">MTTHATGPLAGLSWLVRGINLGYRNARAIFGAAAIVMMLSLVPNLLQVLAQALFQPGGSGSTIIAALTTVLSIVIMSPAIGGYLRLIDASEHGLPVHASDILQPFARGGGAFQLIGFGMLMTLACVAIALAVLSQFGNGVGEWYMQMVELSRQKGQIDPDSVPQLPDGIGPLVGIGSVIGVVLSGIYAIGFGQVALGRRSIGAAIGDAVTGTLKNLLPMAVLAIVAFLGSMVLLVVLTLVVGLAGGIAAMIHPSLMLVVVLPLYLALLLALHVVMFGVMYYFWRDVCGDGTPPRDDQVAV</sequence>
<protein>
    <submittedName>
        <fullName evidence="2">Uncharacterized protein</fullName>
    </submittedName>
</protein>
<keyword evidence="3" id="KW-1185">Reference proteome</keyword>
<feature type="transmembrane region" description="Helical" evidence="1">
    <location>
        <begin position="62"/>
        <end position="84"/>
    </location>
</feature>
<feature type="transmembrane region" description="Helical" evidence="1">
    <location>
        <begin position="28"/>
        <end position="50"/>
    </location>
</feature>
<dbReference type="EMBL" id="CP029843">
    <property type="protein sequence ID" value="AWV05966.1"/>
    <property type="molecule type" value="Genomic_DNA"/>
</dbReference>
<keyword evidence="1" id="KW-1133">Transmembrane helix</keyword>
<feature type="transmembrane region" description="Helical" evidence="1">
    <location>
        <begin position="216"/>
        <end position="249"/>
    </location>
</feature>
<proteinExistence type="predicted"/>
<keyword evidence="1" id="KW-0472">Membrane</keyword>
<feature type="transmembrane region" description="Helical" evidence="1">
    <location>
        <begin position="169"/>
        <end position="196"/>
    </location>
</feature>
<name>A0A2U9T047_9GAMM</name>
<evidence type="ECO:0000313" key="3">
    <source>
        <dbReference type="Proteomes" id="UP000249447"/>
    </source>
</evidence>
<dbReference type="OrthoDB" id="5946179at2"/>
<evidence type="ECO:0000256" key="1">
    <source>
        <dbReference type="SAM" id="Phobius"/>
    </source>
</evidence>
<dbReference type="KEGG" id="lmb:C9I47_0240"/>
<keyword evidence="1" id="KW-0812">Transmembrane</keyword>